<evidence type="ECO:0000313" key="1">
    <source>
        <dbReference type="EMBL" id="CCQ57883.1"/>
    </source>
</evidence>
<reference evidence="1 2" key="1">
    <citation type="submission" date="2013-01" db="EMBL/GenBank/DDBJ databases">
        <authorList>
            <person name="Bench S."/>
        </authorList>
    </citation>
    <scope>NUCLEOTIDE SEQUENCE [LARGE SCALE GENOMIC DNA]</scope>
    <source>
        <strain evidence="1 2">WH 0005</strain>
    </source>
</reference>
<comment type="caution">
    <text evidence="1">The sequence shown here is derived from an EMBL/GenBank/DDBJ whole genome shotgun (WGS) entry which is preliminary data.</text>
</comment>
<sequence length="39" mass="4510">MGDGGMGGRGDWEYFSLMFNKDINFHTLNNLSEIVYHRS</sequence>
<dbReference type="EMBL" id="CAQL01000913">
    <property type="protein sequence ID" value="CCQ57883.1"/>
    <property type="molecule type" value="Genomic_DNA"/>
</dbReference>
<name>T2IY20_CROWT</name>
<gene>
    <name evidence="1" type="ORF">CWATWH0005_4922</name>
</gene>
<organism evidence="1 2">
    <name type="scientific">Crocosphaera watsonii WH 0005</name>
    <dbReference type="NCBI Taxonomy" id="423472"/>
    <lineage>
        <taxon>Bacteria</taxon>
        <taxon>Bacillati</taxon>
        <taxon>Cyanobacteriota</taxon>
        <taxon>Cyanophyceae</taxon>
        <taxon>Oscillatoriophycideae</taxon>
        <taxon>Chroococcales</taxon>
        <taxon>Aphanothecaceae</taxon>
        <taxon>Crocosphaera</taxon>
    </lineage>
</organism>
<reference evidence="1 2" key="2">
    <citation type="submission" date="2013-09" db="EMBL/GenBank/DDBJ databases">
        <title>Whole genome comparison of six Crocosphaera watsonii strains with differing phenotypes.</title>
        <authorList>
            <person name="Bench S.R."/>
            <person name="Heller P."/>
            <person name="Frank I."/>
            <person name="Arciniega M."/>
            <person name="Shilova I.N."/>
            <person name="Zehr J.P."/>
        </authorList>
    </citation>
    <scope>NUCLEOTIDE SEQUENCE [LARGE SCALE GENOMIC DNA]</scope>
    <source>
        <strain evidence="1 2">WH 0005</strain>
    </source>
</reference>
<proteinExistence type="predicted"/>
<protein>
    <submittedName>
        <fullName evidence="1">Uncharacterized protein</fullName>
    </submittedName>
</protein>
<dbReference type="AlphaFoldDB" id="T2IY20"/>
<dbReference type="Proteomes" id="UP000017981">
    <property type="component" value="Unassembled WGS sequence"/>
</dbReference>
<evidence type="ECO:0000313" key="2">
    <source>
        <dbReference type="Proteomes" id="UP000017981"/>
    </source>
</evidence>
<accession>T2IY20</accession>